<evidence type="ECO:0000313" key="9">
    <source>
        <dbReference type="EMBL" id="WNQ10047.1"/>
    </source>
</evidence>
<dbReference type="SUPFAM" id="SSF109604">
    <property type="entry name" value="HD-domain/PDEase-like"/>
    <property type="match status" value="1"/>
</dbReference>
<proteinExistence type="predicted"/>
<evidence type="ECO:0000256" key="1">
    <source>
        <dbReference type="ARBA" id="ARBA00001638"/>
    </source>
</evidence>
<dbReference type="GO" id="GO:0002953">
    <property type="term" value="F:5'-deoxynucleotidase activity"/>
    <property type="evidence" value="ECO:0007669"/>
    <property type="project" value="UniProtKB-EC"/>
</dbReference>
<dbReference type="InterPro" id="IPR006674">
    <property type="entry name" value="HD_domain"/>
</dbReference>
<evidence type="ECO:0000256" key="4">
    <source>
        <dbReference type="ARBA" id="ARBA00011738"/>
    </source>
</evidence>
<protein>
    <recommendedName>
        <fullName evidence="5">5'-deoxynucleotidase</fullName>
        <ecNumber evidence="5">3.1.3.89</ecNumber>
    </recommendedName>
</protein>
<dbReference type="InterPro" id="IPR039356">
    <property type="entry name" value="YfbR/HDDC2"/>
</dbReference>
<keyword evidence="6" id="KW-0479">Metal-binding</keyword>
<dbReference type="PANTHER" id="PTHR11845">
    <property type="entry name" value="5'-DEOXYNUCLEOTIDASE HDDC2"/>
    <property type="match status" value="1"/>
</dbReference>
<comment type="catalytic activity">
    <reaction evidence="1">
        <text>a 2'-deoxyribonucleoside 5'-phosphate + H2O = a 2'-deoxyribonucleoside + phosphate</text>
        <dbReference type="Rhea" id="RHEA:36167"/>
        <dbReference type="ChEBI" id="CHEBI:15377"/>
        <dbReference type="ChEBI" id="CHEBI:18274"/>
        <dbReference type="ChEBI" id="CHEBI:43474"/>
        <dbReference type="ChEBI" id="CHEBI:65317"/>
        <dbReference type="EC" id="3.1.3.89"/>
    </reaction>
</comment>
<dbReference type="EC" id="3.1.3.89" evidence="5"/>
<dbReference type="RefSeq" id="WP_315603821.1">
    <property type="nucleotide sequence ID" value="NZ_CP130318.1"/>
</dbReference>
<dbReference type="PANTHER" id="PTHR11845:SF13">
    <property type="entry name" value="5'-DEOXYNUCLEOTIDASE HDDC2"/>
    <property type="match status" value="1"/>
</dbReference>
<evidence type="ECO:0000256" key="3">
    <source>
        <dbReference type="ARBA" id="ARBA00001941"/>
    </source>
</evidence>
<dbReference type="GO" id="GO:0005737">
    <property type="term" value="C:cytoplasm"/>
    <property type="evidence" value="ECO:0007669"/>
    <property type="project" value="TreeGrafter"/>
</dbReference>
<comment type="cofactor">
    <cofactor evidence="3">
        <name>Co(2+)</name>
        <dbReference type="ChEBI" id="CHEBI:48828"/>
    </cofactor>
</comment>
<dbReference type="AlphaFoldDB" id="A0AA96RDR2"/>
<gene>
    <name evidence="9" type="ORF">MJA45_20825</name>
</gene>
<evidence type="ECO:0000256" key="6">
    <source>
        <dbReference type="ARBA" id="ARBA00022723"/>
    </source>
</evidence>
<evidence type="ECO:0000256" key="7">
    <source>
        <dbReference type="ARBA" id="ARBA00022801"/>
    </source>
</evidence>
<dbReference type="KEGG" id="paun:MJA45_20825"/>
<keyword evidence="7" id="KW-0378">Hydrolase</keyword>
<organism evidence="9 10">
    <name type="scientific">Paenibacillus aurantius</name>
    <dbReference type="NCBI Taxonomy" id="2918900"/>
    <lineage>
        <taxon>Bacteria</taxon>
        <taxon>Bacillati</taxon>
        <taxon>Bacillota</taxon>
        <taxon>Bacilli</taxon>
        <taxon>Bacillales</taxon>
        <taxon>Paenibacillaceae</taxon>
        <taxon>Paenibacillus</taxon>
    </lineage>
</organism>
<comment type="cofactor">
    <cofactor evidence="2">
        <name>Mn(2+)</name>
        <dbReference type="ChEBI" id="CHEBI:29035"/>
    </cofactor>
</comment>
<evidence type="ECO:0000313" key="10">
    <source>
        <dbReference type="Proteomes" id="UP001305702"/>
    </source>
</evidence>
<keyword evidence="10" id="KW-1185">Reference proteome</keyword>
<evidence type="ECO:0000259" key="8">
    <source>
        <dbReference type="SMART" id="SM00471"/>
    </source>
</evidence>
<dbReference type="GO" id="GO:0046872">
    <property type="term" value="F:metal ion binding"/>
    <property type="evidence" value="ECO:0007669"/>
    <property type="project" value="UniProtKB-KW"/>
</dbReference>
<dbReference type="SMART" id="SM00471">
    <property type="entry name" value="HDc"/>
    <property type="match status" value="1"/>
</dbReference>
<feature type="domain" description="HD/PDEase" evidence="8">
    <location>
        <begin position="31"/>
        <end position="148"/>
    </location>
</feature>
<dbReference type="Gene3D" id="1.10.3210.10">
    <property type="entry name" value="Hypothetical protein af1432"/>
    <property type="match status" value="1"/>
</dbReference>
<dbReference type="Pfam" id="PF13023">
    <property type="entry name" value="HD_3"/>
    <property type="match status" value="1"/>
</dbReference>
<dbReference type="EMBL" id="CP130318">
    <property type="protein sequence ID" value="WNQ10047.1"/>
    <property type="molecule type" value="Genomic_DNA"/>
</dbReference>
<evidence type="ECO:0000256" key="2">
    <source>
        <dbReference type="ARBA" id="ARBA00001936"/>
    </source>
</evidence>
<evidence type="ECO:0000256" key="5">
    <source>
        <dbReference type="ARBA" id="ARBA00012964"/>
    </source>
</evidence>
<accession>A0AA96RDR2</accession>
<dbReference type="InterPro" id="IPR003607">
    <property type="entry name" value="HD/PDEase_dom"/>
</dbReference>
<name>A0AA96RDR2_9BACL</name>
<reference evidence="9 10" key="1">
    <citation type="submission" date="2022-02" db="EMBL/GenBank/DDBJ databases">
        <title>Paenibacillus sp. MBLB1776 Whole Genome Shotgun Sequencing.</title>
        <authorList>
            <person name="Hwang C.Y."/>
            <person name="Cho E.-S."/>
            <person name="Seo M.-J."/>
        </authorList>
    </citation>
    <scope>NUCLEOTIDE SEQUENCE [LARGE SCALE GENOMIC DNA]</scope>
    <source>
        <strain evidence="9 10">MBLB1776</strain>
    </source>
</reference>
<sequence length="194" mass="22099">MNDDTAAVLAFLREAGRLKDTERTAWTPGGRRESTAEHSWRLALLAMVLQEQAPELDGAKILKMCLVHDLGEAYEGDISAKANPDPDAKEEAEERAMAQLLSPLPDGVRRELYSLWREYNEGVTAEARWVKALDKMETIVTHNQGRNPGDFDYRFNLAYGREYASAHPVLARLREAVDEETRERLQRQEDSRSR</sequence>
<dbReference type="Proteomes" id="UP001305702">
    <property type="component" value="Chromosome"/>
</dbReference>
<comment type="subunit">
    <text evidence="4">Homodimer.</text>
</comment>